<dbReference type="Pfam" id="PF06300">
    <property type="entry name" value="Tsp45I"/>
    <property type="match status" value="1"/>
</dbReference>
<accession>A0A9D1NL73</accession>
<sequence length="259" mass="29899">MNFWTQRSIEFANQGNYLDELFRIYPMNPEISREIDESLWGKVEQEFSARNDKKLLETLLRLPLFPIKDSYIAYLRRDRGAIERNPKTVGRLCGRLYELGLPEIRKRCETPKETNRQIGPMFRRWLQSGACGFPLAPEKDFRKTNGNAVLDGNDDEMLQWCADALGYRREKGPDFVAKIGRSYVIGEAKFLTDFGGHQNAQLVDAFSTMRAETRENVRKIIIADGVCYIPGRNKMYTQIVKAEADIMSALCLRDFLHSL</sequence>
<reference evidence="1" key="2">
    <citation type="journal article" date="2021" name="PeerJ">
        <title>Extensive microbial diversity within the chicken gut microbiome revealed by metagenomics and culture.</title>
        <authorList>
            <person name="Gilroy R."/>
            <person name="Ravi A."/>
            <person name="Getino M."/>
            <person name="Pursley I."/>
            <person name="Horton D.L."/>
            <person name="Alikhan N.F."/>
            <person name="Baker D."/>
            <person name="Gharbi K."/>
            <person name="Hall N."/>
            <person name="Watson M."/>
            <person name="Adriaenssens E.M."/>
            <person name="Foster-Nyarko E."/>
            <person name="Jarju S."/>
            <person name="Secka A."/>
            <person name="Antonio M."/>
            <person name="Oren A."/>
            <person name="Chaudhuri R.R."/>
            <person name="La Ragione R."/>
            <person name="Hildebrand F."/>
            <person name="Pallen M.J."/>
        </authorList>
    </citation>
    <scope>NUCLEOTIDE SEQUENCE</scope>
    <source>
        <strain evidence="1">10669</strain>
    </source>
</reference>
<dbReference type="EMBL" id="DVOG01000195">
    <property type="protein sequence ID" value="HIV04955.1"/>
    <property type="molecule type" value="Genomic_DNA"/>
</dbReference>
<evidence type="ECO:0000313" key="1">
    <source>
        <dbReference type="EMBL" id="HIV04955.1"/>
    </source>
</evidence>
<dbReference type="AlphaFoldDB" id="A0A9D1NL73"/>
<proteinExistence type="predicted"/>
<protein>
    <submittedName>
        <fullName evidence="1">Restriction endonuclease</fullName>
    </submittedName>
</protein>
<keyword evidence="1" id="KW-0540">Nuclease</keyword>
<keyword evidence="1" id="KW-0378">Hydrolase</keyword>
<evidence type="ECO:0000313" key="2">
    <source>
        <dbReference type="Proteomes" id="UP000886812"/>
    </source>
</evidence>
<gene>
    <name evidence="1" type="ORF">IAC75_07420</name>
</gene>
<dbReference type="InterPro" id="IPR010443">
    <property type="entry name" value="Restrct_endonuc_II_Tsp45I"/>
</dbReference>
<comment type="caution">
    <text evidence="1">The sequence shown here is derived from an EMBL/GenBank/DDBJ whole genome shotgun (WGS) entry which is preliminary data.</text>
</comment>
<name>A0A9D1NL73_9BACT</name>
<dbReference type="Proteomes" id="UP000886812">
    <property type="component" value="Unassembled WGS sequence"/>
</dbReference>
<dbReference type="GO" id="GO:0004519">
    <property type="term" value="F:endonuclease activity"/>
    <property type="evidence" value="ECO:0007669"/>
    <property type="project" value="UniProtKB-KW"/>
</dbReference>
<organism evidence="1 2">
    <name type="scientific">Candidatus Spyradosoma merdigallinarum</name>
    <dbReference type="NCBI Taxonomy" id="2840950"/>
    <lineage>
        <taxon>Bacteria</taxon>
        <taxon>Pseudomonadati</taxon>
        <taxon>Verrucomicrobiota</taxon>
        <taxon>Opitutia</taxon>
        <taxon>Opitutia incertae sedis</taxon>
        <taxon>Candidatus Spyradosoma</taxon>
    </lineage>
</organism>
<reference evidence="1" key="1">
    <citation type="submission" date="2020-10" db="EMBL/GenBank/DDBJ databases">
        <authorList>
            <person name="Gilroy R."/>
        </authorList>
    </citation>
    <scope>NUCLEOTIDE SEQUENCE</scope>
    <source>
        <strain evidence="1">10669</strain>
    </source>
</reference>
<keyword evidence="1" id="KW-0255">Endonuclease</keyword>